<sequence>MADVPELLGGRYEVGELLGRGGMAEVHKGFDTRLGRPVAIKLLRHDLARDATFITRFRREAQSAAALNHASIVAVYDHGEDHVVTETGGATFNVPYIVMEYVDGHTLREVLSDEGQLDPTYAIRVTEAVLDALGYSHRQGIVHRDIKPANVMIGADGAVKVMDFGIARAMADANATVTATQAVIGTAQYLSPEQAQGHPVDARSDLYSAGCMLFELLTGRPPFLGDSPVSIAYQHVGETPVPPSRFVDEGLPDDLDAVVLHALEKPREDRYQDAGEFRQDLQAVRLGRPVSAAARASAAALAAAAAGGMGVAAAGATEALPRTSALSEQTAAYQVPVAAPVPLPPVTDERPYDDEDDRRRRGPGAYIALAIAVLAALALLGYGLVNYLGGPEGPPQVTVPSVVGTPQQTAQAKLAQAGFKVDAQVAADDTVPEGEVISQTPAGDTQADQGSTVRITVSGGPNAVQVPDLRGKSLSEATQLLSDLGLEVGTVKKTDDPQAAADEVISSDPAAGADAKPGTKVALVVGTGKVAVPNVQGLTQNEAQRLLADANLQVETEYQQTNDVAEGNVISQSPKANTKVDSGSTVKIVVAQKAAPTVTPTTVTPTPTPSPTPSPSGSPTPSPSPSP</sequence>
<dbReference type="PROSITE" id="PS00107">
    <property type="entry name" value="PROTEIN_KINASE_ATP"/>
    <property type="match status" value="1"/>
</dbReference>
<dbReference type="PROSITE" id="PS51178">
    <property type="entry name" value="PASTA"/>
    <property type="match status" value="3"/>
</dbReference>
<organism evidence="15 16">
    <name type="scientific">Phycicoccus duodecadis</name>
    <dbReference type="NCBI Taxonomy" id="173053"/>
    <lineage>
        <taxon>Bacteria</taxon>
        <taxon>Bacillati</taxon>
        <taxon>Actinomycetota</taxon>
        <taxon>Actinomycetes</taxon>
        <taxon>Micrococcales</taxon>
        <taxon>Intrasporangiaceae</taxon>
        <taxon>Phycicoccus</taxon>
    </lineage>
</organism>
<feature type="compositionally biased region" description="Pro residues" evidence="11">
    <location>
        <begin position="606"/>
        <end position="627"/>
    </location>
</feature>
<dbReference type="SMART" id="SM00740">
    <property type="entry name" value="PASTA"/>
    <property type="match status" value="3"/>
</dbReference>
<keyword evidence="2" id="KW-0723">Serine/threonine-protein kinase</keyword>
<keyword evidence="12" id="KW-0472">Membrane</keyword>
<dbReference type="GO" id="GO:0005524">
    <property type="term" value="F:ATP binding"/>
    <property type="evidence" value="ECO:0007669"/>
    <property type="project" value="UniProtKB-UniRule"/>
</dbReference>
<dbReference type="FunFam" id="3.30.200.20:FF:000035">
    <property type="entry name" value="Serine/threonine protein kinase Stk1"/>
    <property type="match status" value="1"/>
</dbReference>
<keyword evidence="16" id="KW-1185">Reference proteome</keyword>
<dbReference type="CDD" id="cd06577">
    <property type="entry name" value="PASTA_pknB"/>
    <property type="match status" value="3"/>
</dbReference>
<evidence type="ECO:0000256" key="7">
    <source>
        <dbReference type="ARBA" id="ARBA00022840"/>
    </source>
</evidence>
<dbReference type="Gene3D" id="3.30.200.20">
    <property type="entry name" value="Phosphorylase Kinase, domain 1"/>
    <property type="match status" value="1"/>
</dbReference>
<comment type="catalytic activity">
    <reaction evidence="9">
        <text>L-seryl-[protein] + ATP = O-phospho-L-seryl-[protein] + ADP + H(+)</text>
        <dbReference type="Rhea" id="RHEA:17989"/>
        <dbReference type="Rhea" id="RHEA-COMP:9863"/>
        <dbReference type="Rhea" id="RHEA-COMP:11604"/>
        <dbReference type="ChEBI" id="CHEBI:15378"/>
        <dbReference type="ChEBI" id="CHEBI:29999"/>
        <dbReference type="ChEBI" id="CHEBI:30616"/>
        <dbReference type="ChEBI" id="CHEBI:83421"/>
        <dbReference type="ChEBI" id="CHEBI:456216"/>
        <dbReference type="EC" id="2.7.11.1"/>
    </reaction>
</comment>
<dbReference type="PROSITE" id="PS00108">
    <property type="entry name" value="PROTEIN_KINASE_ST"/>
    <property type="match status" value="1"/>
</dbReference>
<dbReference type="SMART" id="SM00220">
    <property type="entry name" value="S_TKc"/>
    <property type="match status" value="1"/>
</dbReference>
<dbReference type="Pfam" id="PF00069">
    <property type="entry name" value="Pkinase"/>
    <property type="match status" value="1"/>
</dbReference>
<dbReference type="EC" id="2.7.11.1" evidence="1"/>
<feature type="domain" description="Protein kinase" evidence="13">
    <location>
        <begin position="12"/>
        <end position="282"/>
    </location>
</feature>
<keyword evidence="4" id="KW-0677">Repeat</keyword>
<feature type="binding site" evidence="10">
    <location>
        <position position="41"/>
    </location>
    <ligand>
        <name>ATP</name>
        <dbReference type="ChEBI" id="CHEBI:30616"/>
    </ligand>
</feature>
<evidence type="ECO:0000313" key="16">
    <source>
        <dbReference type="Proteomes" id="UP000233781"/>
    </source>
</evidence>
<dbReference type="GO" id="GO:0045717">
    <property type="term" value="P:negative regulation of fatty acid biosynthetic process"/>
    <property type="evidence" value="ECO:0007669"/>
    <property type="project" value="UniProtKB-ARBA"/>
</dbReference>
<feature type="transmembrane region" description="Helical" evidence="12">
    <location>
        <begin position="365"/>
        <end position="385"/>
    </location>
</feature>
<dbReference type="RefSeq" id="WP_101397418.1">
    <property type="nucleotide sequence ID" value="NZ_PJNE01000001.1"/>
</dbReference>
<evidence type="ECO:0000259" key="13">
    <source>
        <dbReference type="PROSITE" id="PS50011"/>
    </source>
</evidence>
<keyword evidence="6 15" id="KW-0418">Kinase</keyword>
<evidence type="ECO:0000256" key="6">
    <source>
        <dbReference type="ARBA" id="ARBA00022777"/>
    </source>
</evidence>
<evidence type="ECO:0000256" key="4">
    <source>
        <dbReference type="ARBA" id="ARBA00022737"/>
    </source>
</evidence>
<dbReference type="InterPro" id="IPR008271">
    <property type="entry name" value="Ser/Thr_kinase_AS"/>
</dbReference>
<dbReference type="PANTHER" id="PTHR43289:SF6">
    <property type="entry name" value="SERINE_THREONINE-PROTEIN KINASE NEKL-3"/>
    <property type="match status" value="1"/>
</dbReference>
<keyword evidence="7 10" id="KW-0067">ATP-binding</keyword>
<dbReference type="GO" id="GO:0004674">
    <property type="term" value="F:protein serine/threonine kinase activity"/>
    <property type="evidence" value="ECO:0007669"/>
    <property type="project" value="UniProtKB-KW"/>
</dbReference>
<accession>A0A2N3YJ79</accession>
<dbReference type="NCBIfam" id="NF033483">
    <property type="entry name" value="PknB_PASTA_kin"/>
    <property type="match status" value="1"/>
</dbReference>
<feature type="compositionally biased region" description="Low complexity" evidence="11">
    <location>
        <begin position="596"/>
        <end position="605"/>
    </location>
</feature>
<feature type="domain" description="PASTA" evidence="14">
    <location>
        <begin position="393"/>
        <end position="459"/>
    </location>
</feature>
<name>A0A2N3YJ79_9MICO</name>
<evidence type="ECO:0000256" key="8">
    <source>
        <dbReference type="ARBA" id="ARBA00047899"/>
    </source>
</evidence>
<keyword evidence="5 10" id="KW-0547">Nucleotide-binding</keyword>
<feature type="region of interest" description="Disordered" evidence="11">
    <location>
        <begin position="340"/>
        <end position="360"/>
    </location>
</feature>
<evidence type="ECO:0000256" key="2">
    <source>
        <dbReference type="ARBA" id="ARBA00022527"/>
    </source>
</evidence>
<evidence type="ECO:0000256" key="1">
    <source>
        <dbReference type="ARBA" id="ARBA00012513"/>
    </source>
</evidence>
<dbReference type="Gene3D" id="3.30.10.20">
    <property type="match status" value="3"/>
</dbReference>
<evidence type="ECO:0000256" key="9">
    <source>
        <dbReference type="ARBA" id="ARBA00048679"/>
    </source>
</evidence>
<evidence type="ECO:0000256" key="5">
    <source>
        <dbReference type="ARBA" id="ARBA00022741"/>
    </source>
</evidence>
<dbReference type="EMBL" id="PJNE01000001">
    <property type="protein sequence ID" value="PKW26907.1"/>
    <property type="molecule type" value="Genomic_DNA"/>
</dbReference>
<dbReference type="PROSITE" id="PS50011">
    <property type="entry name" value="PROTEIN_KINASE_DOM"/>
    <property type="match status" value="1"/>
</dbReference>
<dbReference type="FunFam" id="1.10.510.10:FF:000021">
    <property type="entry name" value="Serine/threonine protein kinase"/>
    <property type="match status" value="1"/>
</dbReference>
<comment type="catalytic activity">
    <reaction evidence="8">
        <text>L-threonyl-[protein] + ATP = O-phospho-L-threonyl-[protein] + ADP + H(+)</text>
        <dbReference type="Rhea" id="RHEA:46608"/>
        <dbReference type="Rhea" id="RHEA-COMP:11060"/>
        <dbReference type="Rhea" id="RHEA-COMP:11605"/>
        <dbReference type="ChEBI" id="CHEBI:15378"/>
        <dbReference type="ChEBI" id="CHEBI:30013"/>
        <dbReference type="ChEBI" id="CHEBI:30616"/>
        <dbReference type="ChEBI" id="CHEBI:61977"/>
        <dbReference type="ChEBI" id="CHEBI:456216"/>
        <dbReference type="EC" id="2.7.11.1"/>
    </reaction>
</comment>
<dbReference type="InterPro" id="IPR005543">
    <property type="entry name" value="PASTA_dom"/>
</dbReference>
<dbReference type="InterPro" id="IPR000719">
    <property type="entry name" value="Prot_kinase_dom"/>
</dbReference>
<keyword evidence="12" id="KW-1133">Transmembrane helix</keyword>
<evidence type="ECO:0000256" key="3">
    <source>
        <dbReference type="ARBA" id="ARBA00022679"/>
    </source>
</evidence>
<evidence type="ECO:0000256" key="12">
    <source>
        <dbReference type="SAM" id="Phobius"/>
    </source>
</evidence>
<dbReference type="CDD" id="cd14014">
    <property type="entry name" value="STKc_PknB_like"/>
    <property type="match status" value="1"/>
</dbReference>
<dbReference type="Pfam" id="PF03793">
    <property type="entry name" value="PASTA"/>
    <property type="match status" value="3"/>
</dbReference>
<dbReference type="OrthoDB" id="9762169at2"/>
<feature type="region of interest" description="Disordered" evidence="11">
    <location>
        <begin position="592"/>
        <end position="627"/>
    </location>
</feature>
<feature type="domain" description="PASTA" evidence="14">
    <location>
        <begin position="526"/>
        <end position="592"/>
    </location>
</feature>
<dbReference type="InterPro" id="IPR017441">
    <property type="entry name" value="Protein_kinase_ATP_BS"/>
</dbReference>
<evidence type="ECO:0000313" key="15">
    <source>
        <dbReference type="EMBL" id="PKW26907.1"/>
    </source>
</evidence>
<dbReference type="PANTHER" id="PTHR43289">
    <property type="entry name" value="MITOGEN-ACTIVATED PROTEIN KINASE KINASE KINASE 20-RELATED"/>
    <property type="match status" value="1"/>
</dbReference>
<dbReference type="Proteomes" id="UP000233781">
    <property type="component" value="Unassembled WGS sequence"/>
</dbReference>
<proteinExistence type="predicted"/>
<gene>
    <name evidence="15" type="ORF">ATL31_1735</name>
</gene>
<dbReference type="SUPFAM" id="SSF54184">
    <property type="entry name" value="Penicillin-binding protein 2x (pbp-2x), c-terminal domain"/>
    <property type="match status" value="1"/>
</dbReference>
<keyword evidence="3" id="KW-0808">Transferase</keyword>
<evidence type="ECO:0000256" key="10">
    <source>
        <dbReference type="PROSITE-ProRule" id="PRU10141"/>
    </source>
</evidence>
<evidence type="ECO:0000256" key="11">
    <source>
        <dbReference type="SAM" id="MobiDB-lite"/>
    </source>
</evidence>
<feature type="domain" description="PASTA" evidence="14">
    <location>
        <begin position="460"/>
        <end position="525"/>
    </location>
</feature>
<dbReference type="InterPro" id="IPR011009">
    <property type="entry name" value="Kinase-like_dom_sf"/>
</dbReference>
<dbReference type="AlphaFoldDB" id="A0A2N3YJ79"/>
<dbReference type="Gene3D" id="1.10.510.10">
    <property type="entry name" value="Transferase(Phosphotransferase) domain 1"/>
    <property type="match status" value="1"/>
</dbReference>
<keyword evidence="12" id="KW-0812">Transmembrane</keyword>
<comment type="caution">
    <text evidence="15">The sequence shown here is derived from an EMBL/GenBank/DDBJ whole genome shotgun (WGS) entry which is preliminary data.</text>
</comment>
<reference evidence="15 16" key="1">
    <citation type="submission" date="2017-12" db="EMBL/GenBank/DDBJ databases">
        <title>Sequencing the genomes of 1000 Actinobacteria strains.</title>
        <authorList>
            <person name="Klenk H.-P."/>
        </authorList>
    </citation>
    <scope>NUCLEOTIDE SEQUENCE [LARGE SCALE GENOMIC DNA]</scope>
    <source>
        <strain evidence="15 16">DSM 12806</strain>
    </source>
</reference>
<evidence type="ECO:0000259" key="14">
    <source>
        <dbReference type="PROSITE" id="PS51178"/>
    </source>
</evidence>
<dbReference type="SUPFAM" id="SSF56112">
    <property type="entry name" value="Protein kinase-like (PK-like)"/>
    <property type="match status" value="1"/>
</dbReference>
<protein>
    <recommendedName>
        <fullName evidence="1">non-specific serine/threonine protein kinase</fullName>
        <ecNumber evidence="1">2.7.11.1</ecNumber>
    </recommendedName>
</protein>